<dbReference type="Proteomes" id="UP000631114">
    <property type="component" value="Unassembled WGS sequence"/>
</dbReference>
<comment type="subcellular location">
    <subcellularLocation>
        <location evidence="1">Nucleus</location>
    </subcellularLocation>
</comment>
<evidence type="ECO:0000259" key="6">
    <source>
        <dbReference type="Pfam" id="PF01191"/>
    </source>
</evidence>
<dbReference type="Gene3D" id="3.90.940.20">
    <property type="entry name" value="RPB5-like RNA polymerase subunit"/>
    <property type="match status" value="1"/>
</dbReference>
<evidence type="ECO:0000256" key="3">
    <source>
        <dbReference type="ARBA" id="ARBA00023242"/>
    </source>
</evidence>
<dbReference type="InterPro" id="IPR035913">
    <property type="entry name" value="RPB5-like_sf"/>
</dbReference>
<evidence type="ECO:0000256" key="5">
    <source>
        <dbReference type="PROSITE-ProRule" id="PRU00708"/>
    </source>
</evidence>
<dbReference type="OrthoDB" id="185373at2759"/>
<dbReference type="NCBIfam" id="TIGR00756">
    <property type="entry name" value="PPR"/>
    <property type="match status" value="3"/>
</dbReference>
<keyword evidence="3" id="KW-0539">Nucleus</keyword>
<comment type="caution">
    <text evidence="8">The sequence shown here is derived from an EMBL/GenBank/DDBJ whole genome shotgun (WGS) entry which is preliminary data.</text>
</comment>
<dbReference type="InterPro" id="IPR036710">
    <property type="entry name" value="RNA_pol_Rpb5_N_sf"/>
</dbReference>
<dbReference type="AlphaFoldDB" id="A0A835MAS1"/>
<feature type="repeat" description="PPR" evidence="5">
    <location>
        <begin position="283"/>
        <end position="317"/>
    </location>
</feature>
<dbReference type="Pfam" id="PF01191">
    <property type="entry name" value="RNA_pol_Rpb5_C"/>
    <property type="match status" value="1"/>
</dbReference>
<keyword evidence="9" id="KW-1185">Reference proteome</keyword>
<evidence type="ECO:0000256" key="4">
    <source>
        <dbReference type="ARBA" id="ARBA00025765"/>
    </source>
</evidence>
<evidence type="ECO:0000259" key="7">
    <source>
        <dbReference type="Pfam" id="PF03871"/>
    </source>
</evidence>
<name>A0A835MAS1_9MAGN</name>
<organism evidence="8 9">
    <name type="scientific">Coptis chinensis</name>
    <dbReference type="NCBI Taxonomy" id="261450"/>
    <lineage>
        <taxon>Eukaryota</taxon>
        <taxon>Viridiplantae</taxon>
        <taxon>Streptophyta</taxon>
        <taxon>Embryophyta</taxon>
        <taxon>Tracheophyta</taxon>
        <taxon>Spermatophyta</taxon>
        <taxon>Magnoliopsida</taxon>
        <taxon>Ranunculales</taxon>
        <taxon>Ranunculaceae</taxon>
        <taxon>Coptidoideae</taxon>
        <taxon>Coptis</taxon>
    </lineage>
</organism>
<keyword evidence="2" id="KW-0677">Repeat</keyword>
<dbReference type="FunFam" id="3.90.940.20:FF:000001">
    <property type="entry name" value="DNA-directed RNA polymerases I, II, and III subunit RPABC1"/>
    <property type="match status" value="1"/>
</dbReference>
<comment type="similarity">
    <text evidence="4">Belongs to the archaeal Rpo5/eukaryotic RPB5 RNA polymerase subunit family.</text>
</comment>
<dbReference type="PANTHER" id="PTHR46862:SF3">
    <property type="entry name" value="OS07G0661900 PROTEIN"/>
    <property type="match status" value="1"/>
</dbReference>
<dbReference type="EMBL" id="JADFTS010000003">
    <property type="protein sequence ID" value="KAF9616946.1"/>
    <property type="molecule type" value="Genomic_DNA"/>
</dbReference>
<protein>
    <submittedName>
        <fullName evidence="8">Uncharacterized protein</fullName>
    </submittedName>
</protein>
<feature type="repeat" description="PPR" evidence="5">
    <location>
        <begin position="248"/>
        <end position="282"/>
    </location>
</feature>
<evidence type="ECO:0000313" key="8">
    <source>
        <dbReference type="EMBL" id="KAF9616946.1"/>
    </source>
</evidence>
<evidence type="ECO:0000256" key="2">
    <source>
        <dbReference type="ARBA" id="ARBA00022737"/>
    </source>
</evidence>
<dbReference type="SUPFAM" id="SSF55287">
    <property type="entry name" value="RPB5-like RNA polymerase subunit"/>
    <property type="match status" value="1"/>
</dbReference>
<feature type="repeat" description="PPR" evidence="5">
    <location>
        <begin position="388"/>
        <end position="422"/>
    </location>
</feature>
<dbReference type="InterPro" id="IPR011990">
    <property type="entry name" value="TPR-like_helical_dom_sf"/>
</dbReference>
<dbReference type="InterPro" id="IPR005571">
    <property type="entry name" value="RNA_pol_Rpb5_N"/>
</dbReference>
<dbReference type="Pfam" id="PF01535">
    <property type="entry name" value="PPR"/>
    <property type="match status" value="2"/>
</dbReference>
<dbReference type="Gene3D" id="1.25.40.10">
    <property type="entry name" value="Tetratricopeptide repeat domain"/>
    <property type="match status" value="2"/>
</dbReference>
<dbReference type="PROSITE" id="PS51375">
    <property type="entry name" value="PPR"/>
    <property type="match status" value="4"/>
</dbReference>
<dbReference type="InterPro" id="IPR000783">
    <property type="entry name" value="RNA_pol_subH/Rpb5_C"/>
</dbReference>
<dbReference type="Pfam" id="PF13041">
    <property type="entry name" value="PPR_2"/>
    <property type="match status" value="1"/>
</dbReference>
<dbReference type="GO" id="GO:0003899">
    <property type="term" value="F:DNA-directed RNA polymerase activity"/>
    <property type="evidence" value="ECO:0007669"/>
    <property type="project" value="InterPro"/>
</dbReference>
<dbReference type="SUPFAM" id="SSF53036">
    <property type="entry name" value="Eukaryotic RPB5 N-terminal domain"/>
    <property type="match status" value="1"/>
</dbReference>
<evidence type="ECO:0000313" key="9">
    <source>
        <dbReference type="Proteomes" id="UP000631114"/>
    </source>
</evidence>
<dbReference type="FunFam" id="3.40.1340.10:FF:000001">
    <property type="entry name" value="DNA-directed RNA polymerases I, II, and III subunit RPABC1"/>
    <property type="match status" value="1"/>
</dbReference>
<accession>A0A835MAS1</accession>
<dbReference type="GO" id="GO:0006351">
    <property type="term" value="P:DNA-templated transcription"/>
    <property type="evidence" value="ECO:0007669"/>
    <property type="project" value="InterPro"/>
</dbReference>
<feature type="domain" description="RNA polymerase subunit H/Rpb5 C-terminal" evidence="6">
    <location>
        <begin position="115"/>
        <end position="174"/>
    </location>
</feature>
<dbReference type="GO" id="GO:0003677">
    <property type="term" value="F:DNA binding"/>
    <property type="evidence" value="ECO:0007669"/>
    <property type="project" value="InterPro"/>
</dbReference>
<dbReference type="PANTHER" id="PTHR46862">
    <property type="entry name" value="OS07G0661900 PROTEIN"/>
    <property type="match status" value="1"/>
</dbReference>
<evidence type="ECO:0000256" key="1">
    <source>
        <dbReference type="ARBA" id="ARBA00004123"/>
    </source>
</evidence>
<dbReference type="Pfam" id="PF03871">
    <property type="entry name" value="RNA_pol_Rpb5_N"/>
    <property type="match status" value="1"/>
</dbReference>
<dbReference type="InterPro" id="IPR002885">
    <property type="entry name" value="PPR_rpt"/>
</dbReference>
<proteinExistence type="inferred from homology"/>
<sequence>MQMLNDRGYLVADFELRATREDFVDKFGDHVKREDLAIHKSKNNDGSDQIYVFFPEEAKVGVKTMKTYTNRMKTENVFRAILVVQQNLTPFARNCIAEITTKFHLEVFQEAELLVNIKEHVLVPEHEVLGPDQKKSLLERYTLKETQLPRMQITDPVARYYGLKRGQVVKIIRPILTLCADRIWNNSFAPKDMCLLSLETLQSRSWVKIMKPRRADWLLVLKEMSKLEVPLVSEVTEYALLEDSFEANIRDYTKLIDGYAKQNRLHDAEITLQAMKKRGFTCDQITLTVLINMYSKAGSLEQAEEIFEELKLLGLPLDKRAYGAMIMAYVRAGMPDRGEILLGEMEAQEIYAGKEVYKALLRAYSTLGNTLGAQRVFDAIQFARISPDVKLCALLINAHRVAGQSDGARRVFENMRRAGLTPSDKCVALMLAAYEKENKLNLALDLLIDLEKDNFVLGKEGSEVLVCWFRRLGVVDEVALVLKEYAAKEIKCETSGV</sequence>
<dbReference type="Gene3D" id="3.40.1340.10">
    <property type="entry name" value="RNA polymerase, Rpb5, N-terminal domain"/>
    <property type="match status" value="1"/>
</dbReference>
<feature type="repeat" description="PPR" evidence="5">
    <location>
        <begin position="318"/>
        <end position="352"/>
    </location>
</feature>
<gene>
    <name evidence="8" type="ORF">IFM89_033016</name>
</gene>
<reference evidence="8 9" key="1">
    <citation type="submission" date="2020-10" db="EMBL/GenBank/DDBJ databases">
        <title>The Coptis chinensis genome and diversification of protoberbering-type alkaloids.</title>
        <authorList>
            <person name="Wang B."/>
            <person name="Shu S."/>
            <person name="Song C."/>
            <person name="Liu Y."/>
        </authorList>
    </citation>
    <scope>NUCLEOTIDE SEQUENCE [LARGE SCALE GENOMIC DNA]</scope>
    <source>
        <strain evidence="8">HL-2020</strain>
        <tissue evidence="8">Leaf</tissue>
    </source>
</reference>
<dbReference type="GO" id="GO:0055029">
    <property type="term" value="C:nuclear DNA-directed RNA polymerase complex"/>
    <property type="evidence" value="ECO:0007669"/>
    <property type="project" value="UniProtKB-ARBA"/>
</dbReference>
<feature type="domain" description="RNA polymerase Rpb5 N-terminal" evidence="7">
    <location>
        <begin position="1"/>
        <end position="72"/>
    </location>
</feature>